<dbReference type="RefSeq" id="WP_003537580.1">
    <property type="nucleotide sequence ID" value="NZ_BAABXX010000001.1"/>
</dbReference>
<feature type="domain" description="D-isomer specific 2-hydroxyacid dehydrogenase NAD-binding" evidence="6">
    <location>
        <begin position="110"/>
        <end position="295"/>
    </location>
</feature>
<dbReference type="GO" id="GO:0008720">
    <property type="term" value="F:D-lactate dehydrogenase (NAD+) activity"/>
    <property type="evidence" value="ECO:0007669"/>
    <property type="project" value="TreeGrafter"/>
</dbReference>
<dbReference type="Proteomes" id="UP001211987">
    <property type="component" value="Unassembled WGS sequence"/>
</dbReference>
<dbReference type="Gene3D" id="3.40.50.720">
    <property type="entry name" value="NAD(P)-binding Rossmann-like Domain"/>
    <property type="match status" value="2"/>
</dbReference>
<dbReference type="AlphaFoldDB" id="A0A3E3EFX1"/>
<dbReference type="InterPro" id="IPR029753">
    <property type="entry name" value="D-isomer_DH_CS"/>
</dbReference>
<gene>
    <name evidence="8" type="ORF">DXB93_05105</name>
    <name evidence="7" type="ORF">PM738_04225</name>
</gene>
<comment type="caution">
    <text evidence="8">The sequence shown here is derived from an EMBL/GenBank/DDBJ whole genome shotgun (WGS) entry which is preliminary data.</text>
</comment>
<sequence length="330" mass="37272">MKIIAFEVRSDEMADFEIMNNSNNFEITYYKEYLCQKNLSLLNGYDGIAFLGESKINHEILDAIAKAGIGVIATRTIGYDHIDIEYAKELGIKVCNSSYGPEGVADFTVMLMLLSLRHYKKALWLGQVNDYSLQGLEGREMKDLTIGIMGTGRIGQAVLKNLSGFGARLLAYDIHQNETAKIYATYVDLEQFYQECDIISLHMPYLKSTHHLINDQTISKMKDGIIIINCARGQLCNTESLIRGIENKKIGALGLDVVEGEEGIYHQDMRTDIIKNKNMAYLRQFPNVVMTQHLAFYTDAAVSSMVQLSLNGLWACYNDLDWDNELTKDL</sequence>
<dbReference type="Pfam" id="PF00389">
    <property type="entry name" value="2-Hacid_dh"/>
    <property type="match status" value="1"/>
</dbReference>
<dbReference type="PROSITE" id="PS00065">
    <property type="entry name" value="D_2_HYDROXYACID_DH_1"/>
    <property type="match status" value="1"/>
</dbReference>
<dbReference type="Proteomes" id="UP000261032">
    <property type="component" value="Unassembled WGS sequence"/>
</dbReference>
<evidence type="ECO:0000313" key="7">
    <source>
        <dbReference type="EMBL" id="MDB7082999.1"/>
    </source>
</evidence>
<evidence type="ECO:0000313" key="8">
    <source>
        <dbReference type="EMBL" id="RGD86542.1"/>
    </source>
</evidence>
<dbReference type="InterPro" id="IPR036291">
    <property type="entry name" value="NAD(P)-bd_dom_sf"/>
</dbReference>
<dbReference type="PANTHER" id="PTHR43026:SF1">
    <property type="entry name" value="2-HYDROXYACID DEHYDROGENASE HOMOLOG 1-RELATED"/>
    <property type="match status" value="1"/>
</dbReference>
<evidence type="ECO:0000256" key="3">
    <source>
        <dbReference type="ARBA" id="ARBA00023027"/>
    </source>
</evidence>
<reference evidence="8 9" key="1">
    <citation type="submission" date="2018-08" db="EMBL/GenBank/DDBJ databases">
        <title>A genome reference for cultivated species of the human gut microbiota.</title>
        <authorList>
            <person name="Zou Y."/>
            <person name="Xue W."/>
            <person name="Luo G."/>
        </authorList>
    </citation>
    <scope>NUCLEOTIDE SEQUENCE [LARGE SCALE GENOMIC DNA]</scope>
    <source>
        <strain evidence="8 9">OM06-4</strain>
    </source>
</reference>
<evidence type="ECO:0000256" key="1">
    <source>
        <dbReference type="ARBA" id="ARBA00005854"/>
    </source>
</evidence>
<dbReference type="PROSITE" id="PS00671">
    <property type="entry name" value="D_2_HYDROXYACID_DH_3"/>
    <property type="match status" value="1"/>
</dbReference>
<organism evidence="8 9">
    <name type="scientific">Thomasclavelia ramosa</name>
    <dbReference type="NCBI Taxonomy" id="1547"/>
    <lineage>
        <taxon>Bacteria</taxon>
        <taxon>Bacillati</taxon>
        <taxon>Bacillota</taxon>
        <taxon>Erysipelotrichia</taxon>
        <taxon>Erysipelotrichales</taxon>
        <taxon>Coprobacillaceae</taxon>
        <taxon>Thomasclavelia</taxon>
    </lineage>
</organism>
<accession>A0A3E3EFX1</accession>
<evidence type="ECO:0000259" key="6">
    <source>
        <dbReference type="Pfam" id="PF02826"/>
    </source>
</evidence>
<dbReference type="EMBL" id="JAQLKE010000005">
    <property type="protein sequence ID" value="MDB7082999.1"/>
    <property type="molecule type" value="Genomic_DNA"/>
</dbReference>
<dbReference type="EMBL" id="QUSL01000005">
    <property type="protein sequence ID" value="RGD86542.1"/>
    <property type="molecule type" value="Genomic_DNA"/>
</dbReference>
<dbReference type="SUPFAM" id="SSF51735">
    <property type="entry name" value="NAD(P)-binding Rossmann-fold domains"/>
    <property type="match status" value="1"/>
</dbReference>
<dbReference type="InterPro" id="IPR058205">
    <property type="entry name" value="D-LDH-like"/>
</dbReference>
<dbReference type="InterPro" id="IPR029752">
    <property type="entry name" value="D-isomer_DH_CS1"/>
</dbReference>
<protein>
    <submittedName>
        <fullName evidence="7">D-isomer specific 2-hydroxyacid dehydrogenase family protein</fullName>
    </submittedName>
    <submittedName>
        <fullName evidence="8">Lactate dehydrogenase</fullName>
    </submittedName>
</protein>
<dbReference type="CDD" id="cd12185">
    <property type="entry name" value="HGDH_LDH_like"/>
    <property type="match status" value="1"/>
</dbReference>
<dbReference type="SUPFAM" id="SSF52283">
    <property type="entry name" value="Formate/glycerate dehydrogenase catalytic domain-like"/>
    <property type="match status" value="1"/>
</dbReference>
<evidence type="ECO:0000256" key="2">
    <source>
        <dbReference type="ARBA" id="ARBA00023002"/>
    </source>
</evidence>
<name>A0A3E3EFX1_9FIRM</name>
<evidence type="ECO:0000256" key="4">
    <source>
        <dbReference type="RuleBase" id="RU003719"/>
    </source>
</evidence>
<dbReference type="PANTHER" id="PTHR43026">
    <property type="entry name" value="2-HYDROXYACID DEHYDROGENASE HOMOLOG 1-RELATED"/>
    <property type="match status" value="1"/>
</dbReference>
<reference evidence="7" key="2">
    <citation type="submission" date="2023-01" db="EMBL/GenBank/DDBJ databases">
        <title>Human gut microbiome strain richness.</title>
        <authorList>
            <person name="Chen-Liaw A."/>
        </authorList>
    </citation>
    <scope>NUCLEOTIDE SEQUENCE</scope>
    <source>
        <strain evidence="7">1001217st2_G6_1001217B_191108</strain>
    </source>
</reference>
<dbReference type="GO" id="GO:0051287">
    <property type="term" value="F:NAD binding"/>
    <property type="evidence" value="ECO:0007669"/>
    <property type="project" value="InterPro"/>
</dbReference>
<dbReference type="InterPro" id="IPR006140">
    <property type="entry name" value="D-isomer_DH_NAD-bd"/>
</dbReference>
<evidence type="ECO:0000313" key="9">
    <source>
        <dbReference type="Proteomes" id="UP000261032"/>
    </source>
</evidence>
<dbReference type="InterPro" id="IPR006139">
    <property type="entry name" value="D-isomer_2_OHA_DH_cat_dom"/>
</dbReference>
<dbReference type="PROSITE" id="PS00670">
    <property type="entry name" value="D_2_HYDROXYACID_DH_2"/>
    <property type="match status" value="1"/>
</dbReference>
<keyword evidence="2 4" id="KW-0560">Oxidoreductase</keyword>
<dbReference type="Pfam" id="PF02826">
    <property type="entry name" value="2-Hacid_dh_C"/>
    <property type="match status" value="1"/>
</dbReference>
<feature type="domain" description="D-isomer specific 2-hydroxyacid dehydrogenase catalytic" evidence="5">
    <location>
        <begin position="17"/>
        <end position="313"/>
    </location>
</feature>
<keyword evidence="3" id="KW-0520">NAD</keyword>
<evidence type="ECO:0000259" key="5">
    <source>
        <dbReference type="Pfam" id="PF00389"/>
    </source>
</evidence>
<proteinExistence type="inferred from homology"/>
<comment type="similarity">
    <text evidence="1 4">Belongs to the D-isomer specific 2-hydroxyacid dehydrogenase family.</text>
</comment>